<organism evidence="3 4">
    <name type="scientific">Colocasia esculenta</name>
    <name type="common">Wild taro</name>
    <name type="synonym">Arum esculentum</name>
    <dbReference type="NCBI Taxonomy" id="4460"/>
    <lineage>
        <taxon>Eukaryota</taxon>
        <taxon>Viridiplantae</taxon>
        <taxon>Streptophyta</taxon>
        <taxon>Embryophyta</taxon>
        <taxon>Tracheophyta</taxon>
        <taxon>Spermatophyta</taxon>
        <taxon>Magnoliopsida</taxon>
        <taxon>Liliopsida</taxon>
        <taxon>Araceae</taxon>
        <taxon>Aroideae</taxon>
        <taxon>Colocasieae</taxon>
        <taxon>Colocasia</taxon>
    </lineage>
</organism>
<dbReference type="Gene3D" id="1.10.10.60">
    <property type="entry name" value="Homeodomain-like"/>
    <property type="match status" value="1"/>
</dbReference>
<protein>
    <recommendedName>
        <fullName evidence="2">Myb/SANT-like DNA-binding domain-containing protein</fullName>
    </recommendedName>
</protein>
<feature type="compositionally biased region" description="Acidic residues" evidence="1">
    <location>
        <begin position="120"/>
        <end position="135"/>
    </location>
</feature>
<dbReference type="PANTHER" id="PTHR31307">
    <property type="entry name" value="TRIHELIX TRANSCRIPTION FACTOR ASIL2"/>
    <property type="match status" value="1"/>
</dbReference>
<dbReference type="FunFam" id="1.10.10.60:FF:000152">
    <property type="entry name" value="Trihelix transcription factor ASIL2"/>
    <property type="match status" value="1"/>
</dbReference>
<feature type="region of interest" description="Disordered" evidence="1">
    <location>
        <begin position="106"/>
        <end position="164"/>
    </location>
</feature>
<evidence type="ECO:0000313" key="4">
    <source>
        <dbReference type="Proteomes" id="UP000652761"/>
    </source>
</evidence>
<feature type="compositionally biased region" description="Acidic residues" evidence="1">
    <location>
        <begin position="148"/>
        <end position="157"/>
    </location>
</feature>
<dbReference type="OrthoDB" id="1901794at2759"/>
<dbReference type="SMART" id="SM00595">
    <property type="entry name" value="MADF"/>
    <property type="match status" value="1"/>
</dbReference>
<dbReference type="PANTHER" id="PTHR31307:SF3">
    <property type="entry name" value="HOMEODOMAIN-LIKE SUPERFAMILY PROTEIN"/>
    <property type="match status" value="1"/>
</dbReference>
<gene>
    <name evidence="3" type="ORF">Taro_055251</name>
</gene>
<evidence type="ECO:0000256" key="1">
    <source>
        <dbReference type="SAM" id="MobiDB-lite"/>
    </source>
</evidence>
<dbReference type="InterPro" id="IPR044822">
    <property type="entry name" value="Myb_DNA-bind_4"/>
</dbReference>
<name>A0A843XSX5_COLES</name>
<dbReference type="Proteomes" id="UP000652761">
    <property type="component" value="Unassembled WGS sequence"/>
</dbReference>
<sequence>MFSGEAPKRQGGPGQPWLDAETAHLIDAYEEKWCALRRGQLKAHQWEEVAAAVASRLGLARPSKNGTQCRHKIEKLRQRYRAERQRSAPSRWAFFDRMDRMERGPLPISVRPPLLLPPPLDDESGKDEDADDEEEIAGHGGGSGREDTDVEEAEEKEANDSARSISGIVLEGNRRYPKISRWCVYEEKGRKREGEAWAVRELAAVVSGFREGFARLEKRRLELMMEMEKDWMEMEAKRAEMVAESQQRLVDSIAGALRFDLAKKPKKA</sequence>
<dbReference type="EMBL" id="NMUH01012387">
    <property type="protein sequence ID" value="MQM22202.1"/>
    <property type="molecule type" value="Genomic_DNA"/>
</dbReference>
<comment type="caution">
    <text evidence="3">The sequence shown here is derived from an EMBL/GenBank/DDBJ whole genome shotgun (WGS) entry which is preliminary data.</text>
</comment>
<dbReference type="InterPro" id="IPR044823">
    <property type="entry name" value="ASIL1/2-like"/>
</dbReference>
<reference evidence="3" key="1">
    <citation type="submission" date="2017-07" db="EMBL/GenBank/DDBJ databases">
        <title>Taro Niue Genome Assembly and Annotation.</title>
        <authorList>
            <person name="Atibalentja N."/>
            <person name="Keating K."/>
            <person name="Fields C.J."/>
        </authorList>
    </citation>
    <scope>NUCLEOTIDE SEQUENCE</scope>
    <source>
        <strain evidence="3">Niue_2</strain>
        <tissue evidence="3">Leaf</tissue>
    </source>
</reference>
<dbReference type="SMR" id="A0A843XSX5"/>
<evidence type="ECO:0000313" key="3">
    <source>
        <dbReference type="EMBL" id="MQM22202.1"/>
    </source>
</evidence>
<dbReference type="Pfam" id="PF13837">
    <property type="entry name" value="Myb_DNA-bind_4"/>
    <property type="match status" value="1"/>
</dbReference>
<proteinExistence type="predicted"/>
<keyword evidence="4" id="KW-1185">Reference proteome</keyword>
<accession>A0A843XSX5</accession>
<feature type="domain" description="Myb/SANT-like DNA-binding" evidence="2">
    <location>
        <begin position="16"/>
        <end position="101"/>
    </location>
</feature>
<dbReference type="AlphaFoldDB" id="A0A843XSX5"/>
<evidence type="ECO:0000259" key="2">
    <source>
        <dbReference type="Pfam" id="PF13837"/>
    </source>
</evidence>